<sequence length="263" mass="28077">MATVPLRGVDPRTTPITLDHEGRTVRGWQWEPQDGAADDAPVVLLVHGFSDSALGGHQLFVQTARHLVARGAVVRSHDRLGQGVSDGEFADITIRDEVDQVVAMTRAADRGQGVHVVAHSLGAVESALAAAREPSHVRTLTLWSPAGVVVDDITKHDEIQGQPLAPVRERGWFDFGGMPLGGAFIADVQDGLDVYGPVSGYTGPADVVHGTEDAIVPVSYGRRYAELLPGARLTVVDGADHGWSSVPFRERLLSLLDERLGLA</sequence>
<proteinExistence type="predicted"/>
<evidence type="ECO:0000313" key="3">
    <source>
        <dbReference type="Proteomes" id="UP000072763"/>
    </source>
</evidence>
<dbReference type="InterPro" id="IPR022742">
    <property type="entry name" value="Hydrolase_4"/>
</dbReference>
<dbReference type="Proteomes" id="UP000072763">
    <property type="component" value="Unassembled WGS sequence"/>
</dbReference>
<dbReference type="InterPro" id="IPR029058">
    <property type="entry name" value="AB_hydrolase_fold"/>
</dbReference>
<accession>A0A147DTV9</accession>
<dbReference type="STRING" id="465820.NS263_05645"/>
<evidence type="ECO:0000259" key="1">
    <source>
        <dbReference type="Pfam" id="PF12146"/>
    </source>
</evidence>
<organism evidence="2 3">
    <name type="scientific">Curtobacterium oceanosedimentum</name>
    <dbReference type="NCBI Taxonomy" id="465820"/>
    <lineage>
        <taxon>Bacteria</taxon>
        <taxon>Bacillati</taxon>
        <taxon>Actinomycetota</taxon>
        <taxon>Actinomycetes</taxon>
        <taxon>Micrococcales</taxon>
        <taxon>Microbacteriaceae</taxon>
        <taxon>Curtobacterium</taxon>
    </lineage>
</organism>
<dbReference type="EMBL" id="LDRC01000010">
    <property type="protein sequence ID" value="KTR53822.1"/>
    <property type="molecule type" value="Genomic_DNA"/>
</dbReference>
<dbReference type="SUPFAM" id="SSF53474">
    <property type="entry name" value="alpha/beta-Hydrolases"/>
    <property type="match status" value="1"/>
</dbReference>
<dbReference type="OrthoDB" id="4481859at2"/>
<dbReference type="Pfam" id="PF12146">
    <property type="entry name" value="Hydrolase_4"/>
    <property type="match status" value="1"/>
</dbReference>
<dbReference type="PANTHER" id="PTHR43689">
    <property type="entry name" value="HYDROLASE"/>
    <property type="match status" value="1"/>
</dbReference>
<reference evidence="2 3" key="1">
    <citation type="journal article" date="2016" name="Front. Microbiol.">
        <title>Genomic Resource of Rice Seed Associated Bacteria.</title>
        <authorList>
            <person name="Midha S."/>
            <person name="Bansal K."/>
            <person name="Sharma S."/>
            <person name="Kumar N."/>
            <person name="Patil P.P."/>
            <person name="Chaudhry V."/>
            <person name="Patil P.B."/>
        </authorList>
    </citation>
    <scope>NUCLEOTIDE SEQUENCE [LARGE SCALE GENOMIC DNA]</scope>
    <source>
        <strain evidence="2 3">NS359</strain>
    </source>
</reference>
<protein>
    <submittedName>
        <fullName evidence="2">Hydrolase</fullName>
    </submittedName>
</protein>
<dbReference type="AlphaFoldDB" id="A0A147DTV9"/>
<dbReference type="RefSeq" id="WP_058748796.1">
    <property type="nucleotide sequence ID" value="NZ_LDRC01000010.1"/>
</dbReference>
<dbReference type="Gene3D" id="3.40.50.1820">
    <property type="entry name" value="alpha/beta hydrolase"/>
    <property type="match status" value="1"/>
</dbReference>
<feature type="domain" description="Serine aminopeptidase S33" evidence="1">
    <location>
        <begin position="42"/>
        <end position="149"/>
    </location>
</feature>
<keyword evidence="2" id="KW-0378">Hydrolase</keyword>
<name>A0A147DTV9_9MICO</name>
<evidence type="ECO:0000313" key="2">
    <source>
        <dbReference type="EMBL" id="KTR53822.1"/>
    </source>
</evidence>
<dbReference type="PATRIC" id="fig|465820.4.peg.122"/>
<gene>
    <name evidence="2" type="ORF">NS359_02160</name>
</gene>
<dbReference type="PANTHER" id="PTHR43689:SF8">
    <property type="entry name" value="ALPHA_BETA-HYDROLASES SUPERFAMILY PROTEIN"/>
    <property type="match status" value="1"/>
</dbReference>
<comment type="caution">
    <text evidence="2">The sequence shown here is derived from an EMBL/GenBank/DDBJ whole genome shotgun (WGS) entry which is preliminary data.</text>
</comment>
<dbReference type="GO" id="GO:0016787">
    <property type="term" value="F:hydrolase activity"/>
    <property type="evidence" value="ECO:0007669"/>
    <property type="project" value="UniProtKB-KW"/>
</dbReference>